<dbReference type="Gene3D" id="1.10.730.10">
    <property type="entry name" value="Isoleucyl-tRNA Synthetase, Domain 1"/>
    <property type="match status" value="1"/>
</dbReference>
<feature type="short sequence motif" description="'KMSKS' region" evidence="15">
    <location>
        <begin position="819"/>
        <end position="823"/>
    </location>
</feature>
<feature type="domain" description="Aminoacyl-tRNA synthetase class Ia" evidence="18">
    <location>
        <begin position="17"/>
        <end position="496"/>
    </location>
</feature>
<evidence type="ECO:0000313" key="21">
    <source>
        <dbReference type="Proteomes" id="UP000228867"/>
    </source>
</evidence>
<keyword evidence="9 15" id="KW-0862">Zinc</keyword>
<dbReference type="Pfam" id="PF19302">
    <property type="entry name" value="DUF5915"/>
    <property type="match status" value="1"/>
</dbReference>
<dbReference type="GO" id="GO:0008270">
    <property type="term" value="F:zinc ion binding"/>
    <property type="evidence" value="ECO:0007669"/>
    <property type="project" value="UniProtKB-UniRule"/>
</dbReference>
<comment type="subunit">
    <text evidence="4 15">Monomer.</text>
</comment>
<evidence type="ECO:0000256" key="13">
    <source>
        <dbReference type="ARBA" id="ARBA00025217"/>
    </source>
</evidence>
<accession>A0A2H0NC27</accession>
<keyword evidence="6 15" id="KW-0436">Ligase</keyword>
<comment type="function">
    <text evidence="13 15">Catalyzes the attachment of isoleucine to tRNA(Ile). As IleRS can inadvertently accommodate and process structurally similar amino acids such as valine, to avoid such errors it has two additional distinct tRNA(Ile)-dependent editing activities. One activity is designated as 'pretransfer' editing and involves the hydrolysis of activated Val-AMP. The other activity is designated 'posttransfer' editing and involves deacylation of mischarged Val-tRNA(Ile).</text>
</comment>
<feature type="active site" description="Proton donor/acceptor" evidence="16">
    <location>
        <position position="585"/>
    </location>
</feature>
<dbReference type="AlphaFoldDB" id="A0A2H0NC27"/>
<dbReference type="InterPro" id="IPR002301">
    <property type="entry name" value="Ile-tRNA-ligase"/>
</dbReference>
<evidence type="ECO:0000256" key="1">
    <source>
        <dbReference type="ARBA" id="ARBA00001947"/>
    </source>
</evidence>
<evidence type="ECO:0000256" key="5">
    <source>
        <dbReference type="ARBA" id="ARBA00022490"/>
    </source>
</evidence>
<dbReference type="PRINTS" id="PR00984">
    <property type="entry name" value="TRNASYNTHILE"/>
</dbReference>
<comment type="cofactor">
    <cofactor evidence="1 15">
        <name>Zn(2+)</name>
        <dbReference type="ChEBI" id="CHEBI:29105"/>
    </cofactor>
</comment>
<dbReference type="InterPro" id="IPR009008">
    <property type="entry name" value="Val/Leu/Ile-tRNA-synth_edit"/>
</dbReference>
<dbReference type="Pfam" id="PF08264">
    <property type="entry name" value="Anticodon_1"/>
    <property type="match status" value="1"/>
</dbReference>
<comment type="catalytic activity">
    <reaction evidence="14 15">
        <text>tRNA(Ile) + L-isoleucine + ATP = L-isoleucyl-tRNA(Ile) + AMP + diphosphate</text>
        <dbReference type="Rhea" id="RHEA:11060"/>
        <dbReference type="Rhea" id="RHEA-COMP:9666"/>
        <dbReference type="Rhea" id="RHEA-COMP:9695"/>
        <dbReference type="ChEBI" id="CHEBI:30616"/>
        <dbReference type="ChEBI" id="CHEBI:33019"/>
        <dbReference type="ChEBI" id="CHEBI:58045"/>
        <dbReference type="ChEBI" id="CHEBI:78442"/>
        <dbReference type="ChEBI" id="CHEBI:78528"/>
        <dbReference type="ChEBI" id="CHEBI:456215"/>
        <dbReference type="EC" id="6.1.1.5"/>
    </reaction>
</comment>
<dbReference type="Pfam" id="PF00300">
    <property type="entry name" value="His_Phos_1"/>
    <property type="match status" value="1"/>
</dbReference>
<dbReference type="PANTHER" id="PTHR42780">
    <property type="entry name" value="SOLEUCYL-TRNA SYNTHETASE"/>
    <property type="match status" value="1"/>
</dbReference>
<feature type="domain" description="Aminoacyl-tRNA synthetase class Ia" evidence="18">
    <location>
        <begin position="697"/>
        <end position="847"/>
    </location>
</feature>
<dbReference type="EC" id="6.1.1.5" evidence="15"/>
<dbReference type="CDD" id="cd07961">
    <property type="entry name" value="Anticodon_Ia_Ile_ABEc"/>
    <property type="match status" value="1"/>
</dbReference>
<dbReference type="InterPro" id="IPR023586">
    <property type="entry name" value="Ile-tRNA-ligase_type2"/>
</dbReference>
<keyword evidence="7 15" id="KW-0479">Metal-binding</keyword>
<dbReference type="GO" id="GO:0004822">
    <property type="term" value="F:isoleucine-tRNA ligase activity"/>
    <property type="evidence" value="ECO:0007669"/>
    <property type="project" value="UniProtKB-UniRule"/>
</dbReference>
<feature type="binding site" evidence="15">
    <location>
        <position position="822"/>
    </location>
    <ligand>
        <name>ATP</name>
        <dbReference type="ChEBI" id="CHEBI:30616"/>
    </ligand>
</feature>
<evidence type="ECO:0000256" key="12">
    <source>
        <dbReference type="ARBA" id="ARBA00023146"/>
    </source>
</evidence>
<feature type="binding site" evidence="17">
    <location>
        <position position="560"/>
    </location>
    <ligand>
        <name>substrate</name>
    </ligand>
</feature>
<evidence type="ECO:0000256" key="7">
    <source>
        <dbReference type="ARBA" id="ARBA00022723"/>
    </source>
</evidence>
<evidence type="ECO:0000256" key="11">
    <source>
        <dbReference type="ARBA" id="ARBA00022917"/>
    </source>
</evidence>
<protein>
    <recommendedName>
        <fullName evidence="15">Isoleucine--tRNA ligase</fullName>
        <ecNumber evidence="15">6.1.1.5</ecNumber>
    </recommendedName>
    <alternativeName>
        <fullName evidence="15">Isoleucyl-tRNA synthetase</fullName>
        <shortName evidence="15">IleRS</shortName>
    </alternativeName>
</protein>
<feature type="binding site" evidence="17">
    <location>
        <begin position="507"/>
        <end position="514"/>
    </location>
    <ligand>
        <name>substrate</name>
    </ligand>
</feature>
<keyword evidence="8 15" id="KW-0547">Nucleotide-binding</keyword>
<evidence type="ECO:0000259" key="19">
    <source>
        <dbReference type="Pfam" id="PF08264"/>
    </source>
</evidence>
<dbReference type="Proteomes" id="UP000228867">
    <property type="component" value="Unassembled WGS sequence"/>
</dbReference>
<dbReference type="InterPro" id="IPR029033">
    <property type="entry name" value="His_PPase_superfam"/>
</dbReference>
<keyword evidence="11 15" id="KW-0648">Protein biosynthesis</keyword>
<evidence type="ECO:0000256" key="9">
    <source>
        <dbReference type="ARBA" id="ARBA00022833"/>
    </source>
</evidence>
<proteinExistence type="inferred from homology"/>
<dbReference type="SUPFAM" id="SSF50677">
    <property type="entry name" value="ValRS/IleRS/LeuRS editing domain"/>
    <property type="match status" value="1"/>
</dbReference>
<dbReference type="SUPFAM" id="SSF47323">
    <property type="entry name" value="Anticodon-binding domain of a subclass of class I aminoacyl-tRNA synthetases"/>
    <property type="match status" value="1"/>
</dbReference>
<feature type="active site" description="Tele-phosphohistidine intermediate" evidence="16">
    <location>
        <position position="508"/>
    </location>
</feature>
<reference evidence="20 21" key="1">
    <citation type="submission" date="2017-09" db="EMBL/GenBank/DDBJ databases">
        <title>Depth-based differentiation of microbial function through sediment-hosted aquifers and enrichment of novel symbionts in the deep terrestrial subsurface.</title>
        <authorList>
            <person name="Probst A.J."/>
            <person name="Ladd B."/>
            <person name="Jarett J.K."/>
            <person name="Geller-Mcgrath D.E."/>
            <person name="Sieber C.M."/>
            <person name="Emerson J.B."/>
            <person name="Anantharaman K."/>
            <person name="Thomas B.C."/>
            <person name="Malmstrom R."/>
            <person name="Stieglmeier M."/>
            <person name="Klingl A."/>
            <person name="Woyke T."/>
            <person name="Ryan C.M."/>
            <person name="Banfield J.F."/>
        </authorList>
    </citation>
    <scope>NUCLEOTIDE SEQUENCE [LARGE SCALE GENOMIC DNA]</scope>
    <source>
        <strain evidence="20">CG11_big_fil_rev_8_21_14_0_20_38_23</strain>
    </source>
</reference>
<dbReference type="EMBL" id="PCWR01000056">
    <property type="protein sequence ID" value="PIR06452.1"/>
    <property type="molecule type" value="Genomic_DNA"/>
</dbReference>
<evidence type="ECO:0000256" key="3">
    <source>
        <dbReference type="ARBA" id="ARBA00007078"/>
    </source>
</evidence>
<keyword evidence="12 15" id="KW-0030">Aminoacyl-tRNA synthetase</keyword>
<dbReference type="FunFam" id="3.40.50.620:FF:000063">
    <property type="entry name" value="Isoleucine--tRNA ligase"/>
    <property type="match status" value="1"/>
</dbReference>
<dbReference type="CDD" id="cd07067">
    <property type="entry name" value="HP_PGM_like"/>
    <property type="match status" value="1"/>
</dbReference>
<comment type="similarity">
    <text evidence="3 15">Belongs to the class-I aminoacyl-tRNA synthetase family. IleS type 2 subfamily.</text>
</comment>
<feature type="short sequence motif" description="'HIGH' region" evidence="15">
    <location>
        <begin position="49"/>
        <end position="59"/>
    </location>
</feature>
<dbReference type="InterPro" id="IPR033709">
    <property type="entry name" value="Anticodon_Ile_ABEc"/>
</dbReference>
<evidence type="ECO:0000256" key="16">
    <source>
        <dbReference type="PIRSR" id="PIRSR613078-1"/>
    </source>
</evidence>
<evidence type="ECO:0000256" key="2">
    <source>
        <dbReference type="ARBA" id="ARBA00004496"/>
    </source>
</evidence>
<evidence type="ECO:0000256" key="4">
    <source>
        <dbReference type="ARBA" id="ARBA00011245"/>
    </source>
</evidence>
<keyword evidence="10 15" id="KW-0067">ATP-binding</keyword>
<organism evidence="20 21">
    <name type="scientific">Candidatus Jorgensenbacteria bacterium CG11_big_fil_rev_8_21_14_0_20_38_23</name>
    <dbReference type="NCBI Taxonomy" id="1974594"/>
    <lineage>
        <taxon>Bacteria</taxon>
        <taxon>Candidatus Joergenseniibacteriota</taxon>
    </lineage>
</organism>
<dbReference type="GO" id="GO:0005737">
    <property type="term" value="C:cytoplasm"/>
    <property type="evidence" value="ECO:0007669"/>
    <property type="project" value="UniProtKB-SubCell"/>
</dbReference>
<dbReference type="InterPro" id="IPR009080">
    <property type="entry name" value="tRNAsynth_Ia_anticodon-bd"/>
</dbReference>
<dbReference type="SUPFAM" id="SSF53254">
    <property type="entry name" value="Phosphoglycerate mutase-like"/>
    <property type="match status" value="1"/>
</dbReference>
<evidence type="ECO:0000259" key="18">
    <source>
        <dbReference type="Pfam" id="PF00133"/>
    </source>
</evidence>
<dbReference type="InterPro" id="IPR013155">
    <property type="entry name" value="M/V/L/I-tRNA-synth_anticd-bd"/>
</dbReference>
<dbReference type="Pfam" id="PF00133">
    <property type="entry name" value="tRNA-synt_1"/>
    <property type="match status" value="2"/>
</dbReference>
<dbReference type="InterPro" id="IPR002300">
    <property type="entry name" value="aa-tRNA-synth_Ia"/>
</dbReference>
<evidence type="ECO:0000256" key="6">
    <source>
        <dbReference type="ARBA" id="ARBA00022598"/>
    </source>
</evidence>
<dbReference type="GO" id="GO:0005524">
    <property type="term" value="F:ATP binding"/>
    <property type="evidence" value="ECO:0007669"/>
    <property type="project" value="UniProtKB-UniRule"/>
</dbReference>
<comment type="domain">
    <text evidence="15">IleRS has two distinct active sites: one for aminoacylation and one for editing. The misactivated valine is translocated from the active site to the editing site, which sterically excludes the correctly activated isoleucine. The single editing site contains two valyl binding pockets, one specific for each substrate (Val-AMP or Val-tRNA(Ile)).</text>
</comment>
<dbReference type="HAMAP" id="MF_02003">
    <property type="entry name" value="Ile_tRNA_synth_type2"/>
    <property type="match status" value="1"/>
</dbReference>
<comment type="caution">
    <text evidence="20">The sequence shown here is derived from an EMBL/GenBank/DDBJ whole genome shotgun (WGS) entry which is preliminary data.</text>
</comment>
<feature type="domain" description="Methionyl/Valyl/Leucyl/Isoleucyl-tRNA synthetase anticodon-binding" evidence="19">
    <location>
        <begin position="903"/>
        <end position="1064"/>
    </location>
</feature>
<evidence type="ECO:0000256" key="8">
    <source>
        <dbReference type="ARBA" id="ARBA00022741"/>
    </source>
</evidence>
<evidence type="ECO:0000256" key="17">
    <source>
        <dbReference type="PIRSR" id="PIRSR613078-2"/>
    </source>
</evidence>
<dbReference type="InterPro" id="IPR013078">
    <property type="entry name" value="His_Pase_superF_clade-1"/>
</dbReference>
<dbReference type="InterPro" id="IPR014729">
    <property type="entry name" value="Rossmann-like_a/b/a_fold"/>
</dbReference>
<evidence type="ECO:0000256" key="15">
    <source>
        <dbReference type="HAMAP-Rule" id="MF_02003"/>
    </source>
</evidence>
<comment type="subcellular location">
    <subcellularLocation>
        <location evidence="2 15">Cytoplasm</location>
    </subcellularLocation>
</comment>
<dbReference type="GO" id="GO:0000049">
    <property type="term" value="F:tRNA binding"/>
    <property type="evidence" value="ECO:0007669"/>
    <property type="project" value="InterPro"/>
</dbReference>
<evidence type="ECO:0000256" key="14">
    <source>
        <dbReference type="ARBA" id="ARBA00048359"/>
    </source>
</evidence>
<dbReference type="GO" id="GO:0002161">
    <property type="term" value="F:aminoacyl-tRNA deacylase activity"/>
    <property type="evidence" value="ECO:0007669"/>
    <property type="project" value="InterPro"/>
</dbReference>
<dbReference type="Gene3D" id="3.40.50.620">
    <property type="entry name" value="HUPs"/>
    <property type="match status" value="3"/>
</dbReference>
<dbReference type="PANTHER" id="PTHR42780:SF1">
    <property type="entry name" value="ISOLEUCINE--TRNA LIGASE, CYTOPLASMIC"/>
    <property type="match status" value="1"/>
</dbReference>
<evidence type="ECO:0000256" key="10">
    <source>
        <dbReference type="ARBA" id="ARBA00022840"/>
    </source>
</evidence>
<sequence>MLKKLKKFSLPEIEEKILAFWQANQIFKKSLALRQNQSKKKFVFYEGPPTANGQPGVHHVLARVFKDIILRYKTMRGFYVPRRAGWDTHGLPVELEVEKQLGFKTKKDIEAYGIAAFNQKCKESVWQYKDDWEKLTERIGFWLDLKNPYVTYENSYIESLWWIFKQIWQKKLLYQGYKVVPWCSRCGTVLSSHELALGYEEITESSVYLKFQLQKRQKIGKNFITNNQTYCLSWTTTPWTLPGNVALAINPRVDYVLIKNKFESPENFILAKERLSIIDFPYETLEEFKGKDLVNLKYQPLFVVKKLQQKNSYKIYAADFVTTKEGTGIVHIAVMYGDDDYKLGLKFGLPQHHTVTEEGKFAIDVEGFEGLDVKAKETEEKILNFLKEKKYLLRIESYTHEYPFCWRCGQPLLYYARDSWFIAMSKLKSQLLSTNRKINWIPAHLKDGRFGGWLKEVKDWAISRERYWGTPLPIWQCRKCGFREVIGSRQELSHHLKTSKNHYFLLRHAEAVNNIKHLVSCWPEKTKYSLTLQGRLDLEKTVKKLKSKKIDLIISSDITRAKETAQIVTSLLGIKKIIFDKRIRETNMGIFNGQSDQNYRHYFSSELEKFFKTPPQGESLKETVKRTFHFILELEKKYNSRNILIISHEDPLWVLNAIMQGWSPEEAVKEKQKRGEEFIKTSEFQEVGYFSLPRNKDGLADFHRPYIDEIVWNCSKCPGKMKRIKELADVWFDSGAMPFAQAHYPFGIADQHGLNAEQHGKSQRKSVSLDFPADYITEAMDQTRGWFYTLLAISVLLGRGAPYKNVISLGLILDKYGQKMSKSKGNIIDPWQMVQKYGADAVRWYFYTINPPGEPKRFDEKDLIQTLRRFILLIYNSFAFFDLYALKYKFKNVRPVKTNSILDNWILARINETILMVTRELEKYEINKAAEFIEDFVGDLSRWYIRRSRRRFQPHRRHHLNEKAGKQVGEKGYENACQVLGYILITLSKMLAPFTPFFAEALYLSLGSNPRKSAWQSVHLENWPRINKNLIDKNLLGQMGEIRRLASLALAKRAEAGVKVRQPLASLKIKSCQWQEEIQNNLELLDLLKEEVNVKKIIFVPQIKEEIELDTKITYELREEGLLRELIRIIQNLRQDAGLESKDEIVLMLQVPSELEKIIQKQERLIKKEINASLIEYKRSDKFKVELETKIDAEPIWLALRKITLV</sequence>
<dbReference type="GO" id="GO:0006428">
    <property type="term" value="P:isoleucyl-tRNA aminoacylation"/>
    <property type="evidence" value="ECO:0007669"/>
    <property type="project" value="UniProtKB-UniRule"/>
</dbReference>
<name>A0A2H0NC27_9BACT</name>
<dbReference type="SUPFAM" id="SSF52374">
    <property type="entry name" value="Nucleotidylyl transferase"/>
    <property type="match status" value="1"/>
</dbReference>
<gene>
    <name evidence="15" type="primary">ileS</name>
    <name evidence="20" type="ORF">COV54_02500</name>
</gene>
<keyword evidence="5 15" id="KW-0963">Cytoplasm</keyword>
<evidence type="ECO:0000313" key="20">
    <source>
        <dbReference type="EMBL" id="PIR06452.1"/>
    </source>
</evidence>